<dbReference type="RefSeq" id="WP_095265630.1">
    <property type="nucleotide sequence ID" value="NZ_NPBY01000042.1"/>
</dbReference>
<gene>
    <name evidence="2" type="ORF">CHH67_13040</name>
</gene>
<dbReference type="Proteomes" id="UP000215596">
    <property type="component" value="Unassembled WGS sequence"/>
</dbReference>
<dbReference type="OrthoDB" id="2454526at2"/>
<keyword evidence="1" id="KW-1133">Transmembrane helix</keyword>
<accession>A0A268ESQ9</accession>
<feature type="transmembrane region" description="Helical" evidence="1">
    <location>
        <begin position="12"/>
        <end position="33"/>
    </location>
</feature>
<dbReference type="AlphaFoldDB" id="A0A268ESQ9"/>
<evidence type="ECO:0000256" key="1">
    <source>
        <dbReference type="SAM" id="Phobius"/>
    </source>
</evidence>
<reference evidence="2 3" key="1">
    <citation type="submission" date="2017-07" db="EMBL/GenBank/DDBJ databases">
        <title>Isolation and whole genome analysis of endospore-forming bacteria from heroin.</title>
        <authorList>
            <person name="Kalinowski J."/>
            <person name="Ahrens B."/>
            <person name="Al-Dilaimi A."/>
            <person name="Winkler A."/>
            <person name="Wibberg D."/>
            <person name="Schleenbecker U."/>
            <person name="Ruckert C."/>
            <person name="Wolfel R."/>
            <person name="Grass G."/>
        </authorList>
    </citation>
    <scope>NUCLEOTIDE SEQUENCE [LARGE SCALE GENOMIC DNA]</scope>
    <source>
        <strain evidence="2 3">7537-G1</strain>
    </source>
</reference>
<dbReference type="SUPFAM" id="SSF81342">
    <property type="entry name" value="Transmembrane di-heme cytochromes"/>
    <property type="match status" value="1"/>
</dbReference>
<keyword evidence="1" id="KW-0472">Membrane</keyword>
<dbReference type="EMBL" id="NPBY01000042">
    <property type="protein sequence ID" value="PAD76131.1"/>
    <property type="molecule type" value="Genomic_DNA"/>
</dbReference>
<dbReference type="InterPro" id="IPR016174">
    <property type="entry name" value="Di-haem_cyt_TM"/>
</dbReference>
<name>A0A268ESQ9_9BACL</name>
<evidence type="ECO:0000313" key="2">
    <source>
        <dbReference type="EMBL" id="PAD76131.1"/>
    </source>
</evidence>
<dbReference type="GO" id="GO:0022904">
    <property type="term" value="P:respiratory electron transport chain"/>
    <property type="evidence" value="ECO:0007669"/>
    <property type="project" value="InterPro"/>
</dbReference>
<evidence type="ECO:0000313" key="3">
    <source>
        <dbReference type="Proteomes" id="UP000215596"/>
    </source>
</evidence>
<dbReference type="InterPro" id="IPR027387">
    <property type="entry name" value="Cytb/b6-like_sf"/>
</dbReference>
<keyword evidence="1" id="KW-0812">Transmembrane</keyword>
<dbReference type="Gene3D" id="1.20.810.10">
    <property type="entry name" value="Cytochrome Bc1 Complex, Chain C"/>
    <property type="match status" value="1"/>
</dbReference>
<organism evidence="2 3">
    <name type="scientific">Paenibacillus campinasensis</name>
    <dbReference type="NCBI Taxonomy" id="66347"/>
    <lineage>
        <taxon>Bacteria</taxon>
        <taxon>Bacillati</taxon>
        <taxon>Bacillota</taxon>
        <taxon>Bacilli</taxon>
        <taxon>Bacillales</taxon>
        <taxon>Paenibacillaceae</taxon>
        <taxon>Paenibacillus</taxon>
    </lineage>
</organism>
<protein>
    <submittedName>
        <fullName evidence="2">Uncharacterized protein</fullName>
    </submittedName>
</protein>
<proteinExistence type="predicted"/>
<dbReference type="GO" id="GO:0016020">
    <property type="term" value="C:membrane"/>
    <property type="evidence" value="ECO:0007669"/>
    <property type="project" value="InterPro"/>
</dbReference>
<sequence length="81" mass="8937">MKKYLLFAGMFSVSYIVLQIVSGMLLTMLYTPSVSVSMTSTLTSQVEFGSTSLIPHLVISLLALAMAMGITKRISRRQHTH</sequence>
<comment type="caution">
    <text evidence="2">The sequence shown here is derived from an EMBL/GenBank/DDBJ whole genome shotgun (WGS) entry which is preliminary data.</text>
</comment>
<feature type="transmembrane region" description="Helical" evidence="1">
    <location>
        <begin position="53"/>
        <end position="71"/>
    </location>
</feature>